<dbReference type="GO" id="GO:0005829">
    <property type="term" value="C:cytosol"/>
    <property type="evidence" value="ECO:0007669"/>
    <property type="project" value="TreeGrafter"/>
</dbReference>
<sequence>MAEGLWRRLADRLPGRRLPPDIPEALWRREVGALPFLARLTPEELARLRELCARFLREKEFAAAGGLALSDPMCLCIALQGCLPILNLGLDWYGGWVEILVYPGEFLVHRQVMDDNGVIHEFREVASGEAWQGGPLILSWSDAAMAGQGYNVVIHEFAHKLDMINGPADGIPPLPDRAAQDRWMAALDQAYEDFCRRVDQAEALSESAAQAAWDALPLDPYGAENPGEFFAVASESFFETPAVLAQAYPALYRELAAFYRQDPAGAQS</sequence>
<organism evidence="1 2">
    <name type="scientific">Azospira inquinata</name>
    <dbReference type="NCBI Taxonomy" id="2785627"/>
    <lineage>
        <taxon>Bacteria</taxon>
        <taxon>Pseudomonadati</taxon>
        <taxon>Pseudomonadota</taxon>
        <taxon>Betaproteobacteria</taxon>
        <taxon>Rhodocyclales</taxon>
        <taxon>Rhodocyclaceae</taxon>
        <taxon>Azospira</taxon>
    </lineage>
</organism>
<dbReference type="InterPro" id="IPR010384">
    <property type="entry name" value="MtfA_fam"/>
</dbReference>
<dbReference type="PANTHER" id="PTHR30164">
    <property type="entry name" value="MTFA PEPTIDASE"/>
    <property type="match status" value="1"/>
</dbReference>
<evidence type="ECO:0000313" key="1">
    <source>
        <dbReference type="EMBL" id="QWT48867.1"/>
    </source>
</evidence>
<dbReference type="KEGG" id="aiq:Azoinq_13735"/>
<proteinExistence type="predicted"/>
<dbReference type="CDD" id="cd20169">
    <property type="entry name" value="Peptidase_M90_mtfA"/>
    <property type="match status" value="1"/>
</dbReference>
<reference evidence="1" key="1">
    <citation type="submission" date="2020-11" db="EMBL/GenBank/DDBJ databases">
        <title>Azospira inquinata sp. nov.</title>
        <authorList>
            <person name="Moe W.M."/>
            <person name="Mikes M.C."/>
        </authorList>
    </citation>
    <scope>NUCLEOTIDE SEQUENCE</scope>
    <source>
        <strain evidence="1">Azo-3</strain>
    </source>
</reference>
<gene>
    <name evidence="1" type="ORF">Azoinq_13735</name>
</gene>
<dbReference type="AlphaFoldDB" id="A0A975SM65"/>
<dbReference type="EMBL" id="CP064782">
    <property type="protein sequence ID" value="QWT48867.1"/>
    <property type="molecule type" value="Genomic_DNA"/>
</dbReference>
<dbReference type="Proteomes" id="UP000683428">
    <property type="component" value="Chromosome"/>
</dbReference>
<name>A0A975SM65_9RHOO</name>
<dbReference type="Pfam" id="PF06167">
    <property type="entry name" value="Peptidase_M90"/>
    <property type="match status" value="1"/>
</dbReference>
<protein>
    <submittedName>
        <fullName evidence="1">Zinc-dependent peptidase</fullName>
    </submittedName>
</protein>
<dbReference type="GO" id="GO:0004177">
    <property type="term" value="F:aminopeptidase activity"/>
    <property type="evidence" value="ECO:0007669"/>
    <property type="project" value="TreeGrafter"/>
</dbReference>
<keyword evidence="2" id="KW-1185">Reference proteome</keyword>
<evidence type="ECO:0000313" key="2">
    <source>
        <dbReference type="Proteomes" id="UP000683428"/>
    </source>
</evidence>
<accession>A0A975SM65</accession>
<dbReference type="RefSeq" id="WP_216128339.1">
    <property type="nucleotide sequence ID" value="NZ_CP064782.1"/>
</dbReference>
<dbReference type="PANTHER" id="PTHR30164:SF2">
    <property type="entry name" value="PROTEIN MTFA"/>
    <property type="match status" value="1"/>
</dbReference>